<evidence type="ECO:0000256" key="1">
    <source>
        <dbReference type="SAM" id="MobiDB-lite"/>
    </source>
</evidence>
<feature type="compositionally biased region" description="Basic and acidic residues" evidence="1">
    <location>
        <begin position="190"/>
        <end position="200"/>
    </location>
</feature>
<keyword evidence="2" id="KW-0732">Signal</keyword>
<evidence type="ECO:0008006" key="5">
    <source>
        <dbReference type="Google" id="ProtNLM"/>
    </source>
</evidence>
<sequence length="206" mass="20757">MSLLSQSAFVKPVGRHRKLRGALAVAVGAALVFAGTACSAGQVSQTATQAPAINGANMDLGKLALRDVLIVYPDADDPAKVFAAGGPFQLAFVVANDDPVNASKLVSIKAPTGTVTLSGNTTVPAGLALRAGTPDGMTAAPGQELLQATFTNAGKTVAPGLAVPLVFTFSTQGKTETVTVETPVDAGATLERKDKVEDPGHGGGRH</sequence>
<organism evidence="3 4">
    <name type="scientific">Gordonia araii NBRC 100433</name>
    <dbReference type="NCBI Taxonomy" id="1073574"/>
    <lineage>
        <taxon>Bacteria</taxon>
        <taxon>Bacillati</taxon>
        <taxon>Actinomycetota</taxon>
        <taxon>Actinomycetes</taxon>
        <taxon>Mycobacteriales</taxon>
        <taxon>Gordoniaceae</taxon>
        <taxon>Gordonia</taxon>
    </lineage>
</organism>
<comment type="caution">
    <text evidence="3">The sequence shown here is derived from an EMBL/GenBank/DDBJ whole genome shotgun (WGS) entry which is preliminary data.</text>
</comment>
<feature type="signal peptide" evidence="2">
    <location>
        <begin position="1"/>
        <end position="39"/>
    </location>
</feature>
<evidence type="ECO:0000313" key="3">
    <source>
        <dbReference type="EMBL" id="GAB09703.1"/>
    </source>
</evidence>
<proteinExistence type="predicted"/>
<evidence type="ECO:0000256" key="2">
    <source>
        <dbReference type="SAM" id="SignalP"/>
    </source>
</evidence>
<accession>G7H1H8</accession>
<dbReference type="STRING" id="1073574.GOARA_045_00570"/>
<feature type="region of interest" description="Disordered" evidence="1">
    <location>
        <begin position="184"/>
        <end position="206"/>
    </location>
</feature>
<dbReference type="EMBL" id="BAEE01000045">
    <property type="protein sequence ID" value="GAB09703.1"/>
    <property type="molecule type" value="Genomic_DNA"/>
</dbReference>
<evidence type="ECO:0000313" key="4">
    <source>
        <dbReference type="Proteomes" id="UP000035088"/>
    </source>
</evidence>
<name>G7H1H8_9ACTN</name>
<keyword evidence="4" id="KW-1185">Reference proteome</keyword>
<reference evidence="3 4" key="1">
    <citation type="submission" date="2011-11" db="EMBL/GenBank/DDBJ databases">
        <title>Whole genome shotgun sequence of Gordonia araii NBRC 100433.</title>
        <authorList>
            <person name="Yoshida Y."/>
            <person name="Hosoyama A."/>
            <person name="Tsuchikane K."/>
            <person name="Katsumata H."/>
            <person name="Yamazaki S."/>
            <person name="Fujita N."/>
        </authorList>
    </citation>
    <scope>NUCLEOTIDE SEQUENCE [LARGE SCALE GENOMIC DNA]</scope>
    <source>
        <strain evidence="3 4">NBRC 100433</strain>
    </source>
</reference>
<dbReference type="Pfam" id="PF04314">
    <property type="entry name" value="PCuAC"/>
    <property type="match status" value="1"/>
</dbReference>
<feature type="chain" id="PRO_5003495569" description="Lipoprotein LpqE" evidence="2">
    <location>
        <begin position="40"/>
        <end position="206"/>
    </location>
</feature>
<dbReference type="InterPro" id="IPR007410">
    <property type="entry name" value="LpqE-like"/>
</dbReference>
<protein>
    <recommendedName>
        <fullName evidence="5">Lipoprotein LpqE</fullName>
    </recommendedName>
</protein>
<dbReference type="RefSeq" id="WP_007321778.1">
    <property type="nucleotide sequence ID" value="NZ_BAEE01000045.1"/>
</dbReference>
<gene>
    <name evidence="3" type="ORF">GOARA_045_00570</name>
</gene>
<dbReference type="AlphaFoldDB" id="G7H1H8"/>
<dbReference type="Proteomes" id="UP000035088">
    <property type="component" value="Unassembled WGS sequence"/>
</dbReference>